<evidence type="ECO:0000313" key="1">
    <source>
        <dbReference type="EMBL" id="GAA0478921.1"/>
    </source>
</evidence>
<evidence type="ECO:0000313" key="4">
    <source>
        <dbReference type="Proteomes" id="UP001500962"/>
    </source>
</evidence>
<protein>
    <submittedName>
        <fullName evidence="1">HAD-IIA family hydrolase</fullName>
    </submittedName>
</protein>
<dbReference type="Proteomes" id="UP001500962">
    <property type="component" value="Unassembled WGS sequence"/>
</dbReference>
<evidence type="ECO:0000313" key="2">
    <source>
        <dbReference type="EMBL" id="UOO94974.1"/>
    </source>
</evidence>
<dbReference type="NCBIfam" id="TIGR01460">
    <property type="entry name" value="HAD-SF-IIA"/>
    <property type="match status" value="1"/>
</dbReference>
<reference evidence="1" key="1">
    <citation type="journal article" date="2014" name="Int. J. Syst. Evol. Microbiol.">
        <title>Complete genome sequence of Corynebacterium casei LMG S-19264T (=DSM 44701T), isolated from a smear-ripened cheese.</title>
        <authorList>
            <consortium name="US DOE Joint Genome Institute (JGI-PGF)"/>
            <person name="Walter F."/>
            <person name="Albersmeier A."/>
            <person name="Kalinowski J."/>
            <person name="Ruckert C."/>
        </authorList>
    </citation>
    <scope>NUCLEOTIDE SEQUENCE</scope>
    <source>
        <strain evidence="1">JCM 12289</strain>
    </source>
</reference>
<dbReference type="Proteomes" id="UP000830542">
    <property type="component" value="Chromosome"/>
</dbReference>
<dbReference type="EMBL" id="BAAADN010000096">
    <property type="protein sequence ID" value="GAA0478921.1"/>
    <property type="molecule type" value="Genomic_DNA"/>
</dbReference>
<proteinExistence type="predicted"/>
<dbReference type="Pfam" id="PF13242">
    <property type="entry name" value="Hydrolase_like"/>
    <property type="match status" value="1"/>
</dbReference>
<dbReference type="GO" id="GO:0005737">
    <property type="term" value="C:cytoplasm"/>
    <property type="evidence" value="ECO:0007669"/>
    <property type="project" value="TreeGrafter"/>
</dbReference>
<accession>A0AAV3SMX2</accession>
<sequence>MPSRGAIVDLDGTVYRGDAPIPGARQGIQTLRTAGLDLCFFSNNPTKSQVEFADRLAEMDLTVSPDEIESAGTVTADYLAAEHATDRLFLVGAPGLHRQLDEADLTLTDEPEIADVLVASYARDFEYDDMTDGLRALETGATFVGTDPDVTIPTANGAVPGSGAIIRAIAGVAEREPDVIVGKPADHALTAALSTFDAAPEDCLIVGDRLDTDIAMGAHGGLETVLVRTGTTDDDTLATSDVTPDHILDSLGDIETVL</sequence>
<dbReference type="RefSeq" id="WP_244702013.1">
    <property type="nucleotide sequence ID" value="NZ_BAAADN010000096.1"/>
</dbReference>
<name>A0AAV3SMX2_HALDO</name>
<reference evidence="2" key="2">
    <citation type="submission" date="2022-04" db="EMBL/GenBank/DDBJ databases">
        <title>Sequencing and genomic assembly of Halococcus dombrowskii.</title>
        <authorList>
            <person name="Lim S.W."/>
            <person name="MacLea K.S."/>
        </authorList>
    </citation>
    <scope>NUCLEOTIDE SEQUENCE</scope>
    <source>
        <strain evidence="2">H4</strain>
    </source>
</reference>
<dbReference type="SUPFAM" id="SSF56784">
    <property type="entry name" value="HAD-like"/>
    <property type="match status" value="1"/>
</dbReference>
<dbReference type="KEGG" id="hdo:MUK72_13510"/>
<dbReference type="Gene3D" id="3.40.50.1000">
    <property type="entry name" value="HAD superfamily/HAD-like"/>
    <property type="match status" value="2"/>
</dbReference>
<dbReference type="InterPro" id="IPR006357">
    <property type="entry name" value="HAD-SF_hydro_IIA"/>
</dbReference>
<dbReference type="GO" id="GO:0016791">
    <property type="term" value="F:phosphatase activity"/>
    <property type="evidence" value="ECO:0007669"/>
    <property type="project" value="TreeGrafter"/>
</dbReference>
<keyword evidence="1" id="KW-0378">Hydrolase</keyword>
<gene>
    <name evidence="1" type="ORF">GCM10008985_38890</name>
    <name evidence="2" type="ORF">MUK72_13510</name>
</gene>
<dbReference type="PANTHER" id="PTHR19288:SF46">
    <property type="entry name" value="HALOACID DEHALOGENASE-LIKE HYDROLASE DOMAIN-CONTAINING PROTEIN 2"/>
    <property type="match status" value="1"/>
</dbReference>
<dbReference type="PANTHER" id="PTHR19288">
    <property type="entry name" value="4-NITROPHENYLPHOSPHATASE-RELATED"/>
    <property type="match status" value="1"/>
</dbReference>
<dbReference type="GeneID" id="71762884"/>
<keyword evidence="3" id="KW-1185">Reference proteome</keyword>
<dbReference type="InterPro" id="IPR036412">
    <property type="entry name" value="HAD-like_sf"/>
</dbReference>
<dbReference type="Pfam" id="PF13344">
    <property type="entry name" value="Hydrolase_6"/>
    <property type="match status" value="1"/>
</dbReference>
<reference evidence="1" key="3">
    <citation type="submission" date="2023-12" db="EMBL/GenBank/DDBJ databases">
        <authorList>
            <person name="Sun Q."/>
            <person name="Inoue M."/>
        </authorList>
    </citation>
    <scope>NUCLEOTIDE SEQUENCE</scope>
    <source>
        <strain evidence="1">JCM 12289</strain>
    </source>
</reference>
<dbReference type="InterPro" id="IPR023214">
    <property type="entry name" value="HAD_sf"/>
</dbReference>
<dbReference type="EMBL" id="CP095005">
    <property type="protein sequence ID" value="UOO94974.1"/>
    <property type="molecule type" value="Genomic_DNA"/>
</dbReference>
<organism evidence="1 4">
    <name type="scientific">Halococcus dombrowskii</name>
    <dbReference type="NCBI Taxonomy" id="179637"/>
    <lineage>
        <taxon>Archaea</taxon>
        <taxon>Methanobacteriati</taxon>
        <taxon>Methanobacteriota</taxon>
        <taxon>Stenosarchaea group</taxon>
        <taxon>Halobacteria</taxon>
        <taxon>Halobacteriales</taxon>
        <taxon>Halococcaceae</taxon>
        <taxon>Halococcus</taxon>
    </lineage>
</organism>
<dbReference type="AlphaFoldDB" id="A0AAV3SMX2"/>
<evidence type="ECO:0000313" key="3">
    <source>
        <dbReference type="Proteomes" id="UP000830542"/>
    </source>
</evidence>